<evidence type="ECO:0000313" key="1">
    <source>
        <dbReference type="EMBL" id="GKS80506.1"/>
    </source>
</evidence>
<accession>A0ABQ5JF85</accession>
<dbReference type="RefSeq" id="WP_244054114.1">
    <property type="nucleotide sequence ID" value="NZ_BQXH01000001.1"/>
</dbReference>
<gene>
    <name evidence="1" type="ORF">LPAF129_01910</name>
</gene>
<keyword evidence="2" id="KW-1185">Reference proteome</keyword>
<protein>
    <submittedName>
        <fullName evidence="1">Uncharacterized protein</fullName>
    </submittedName>
</protein>
<reference evidence="1" key="1">
    <citation type="journal article" date="2022" name="Int. J. Syst. Evol. Microbiol.">
        <title>A novel species of lactic acid bacteria, Ligilactobacillus pabuli sp. nov., isolated from alfalfa silage.</title>
        <authorList>
            <person name="Tohno M."/>
            <person name="Tanizawa Y."/>
            <person name="Sawada H."/>
            <person name="Sakamoto M."/>
            <person name="Ohkuma M."/>
            <person name="Kobayashi H."/>
        </authorList>
    </citation>
    <scope>NUCLEOTIDE SEQUENCE</scope>
    <source>
        <strain evidence="1">AF129</strain>
    </source>
</reference>
<sequence>MKIEELDVVKLKDGREGAIVYRFDDDHFMFEAKDDYDLKLPTISMSDIEEVTWKVSEH</sequence>
<dbReference type="Proteomes" id="UP001055149">
    <property type="component" value="Unassembled WGS sequence"/>
</dbReference>
<comment type="caution">
    <text evidence="1">The sequence shown here is derived from an EMBL/GenBank/DDBJ whole genome shotgun (WGS) entry which is preliminary data.</text>
</comment>
<proteinExistence type="predicted"/>
<organism evidence="1 2">
    <name type="scientific">Ligilactobacillus pabuli</name>
    <dbReference type="NCBI Taxonomy" id="2886039"/>
    <lineage>
        <taxon>Bacteria</taxon>
        <taxon>Bacillati</taxon>
        <taxon>Bacillota</taxon>
        <taxon>Bacilli</taxon>
        <taxon>Lactobacillales</taxon>
        <taxon>Lactobacillaceae</taxon>
        <taxon>Ligilactobacillus</taxon>
    </lineage>
</organism>
<evidence type="ECO:0000313" key="2">
    <source>
        <dbReference type="Proteomes" id="UP001055149"/>
    </source>
</evidence>
<name>A0ABQ5JF85_9LACO</name>
<dbReference type="EMBL" id="BQXH01000001">
    <property type="protein sequence ID" value="GKS80506.1"/>
    <property type="molecule type" value="Genomic_DNA"/>
</dbReference>